<dbReference type="EMBL" id="JACXYZ010000002">
    <property type="protein sequence ID" value="MBD3926189.1"/>
    <property type="molecule type" value="Genomic_DNA"/>
</dbReference>
<evidence type="ECO:0000313" key="2">
    <source>
        <dbReference type="Proteomes" id="UP000618818"/>
    </source>
</evidence>
<protein>
    <recommendedName>
        <fullName evidence="3">Potassium-transporting ATPase subunit F</fullName>
    </recommendedName>
</protein>
<proteinExistence type="predicted"/>
<evidence type="ECO:0000313" key="1">
    <source>
        <dbReference type="EMBL" id="MBD3926189.1"/>
    </source>
</evidence>
<dbReference type="RefSeq" id="WP_191196023.1">
    <property type="nucleotide sequence ID" value="NZ_JACXYZ010000002.1"/>
</dbReference>
<evidence type="ECO:0008006" key="3">
    <source>
        <dbReference type="Google" id="ProtNLM"/>
    </source>
</evidence>
<comment type="caution">
    <text evidence="1">The sequence shown here is derived from an EMBL/GenBank/DDBJ whole genome shotgun (WGS) entry which is preliminary data.</text>
</comment>
<reference evidence="1 2" key="1">
    <citation type="submission" date="2020-09" db="EMBL/GenBank/DDBJ databases">
        <title>novel species in genus Nocardioides.</title>
        <authorList>
            <person name="Zhang G."/>
        </authorList>
    </citation>
    <scope>NUCLEOTIDE SEQUENCE [LARGE SCALE GENOMIC DNA]</scope>
    <source>
        <strain evidence="1 2">KCTC 39551</strain>
    </source>
</reference>
<keyword evidence="2" id="KW-1185">Reference proteome</keyword>
<accession>A0ABR8NH17</accession>
<organism evidence="1 2">
    <name type="scientific">Nocardioides cavernae</name>
    <dbReference type="NCBI Taxonomy" id="1921566"/>
    <lineage>
        <taxon>Bacteria</taxon>
        <taxon>Bacillati</taxon>
        <taxon>Actinomycetota</taxon>
        <taxon>Actinomycetes</taxon>
        <taxon>Propionibacteriales</taxon>
        <taxon>Nocardioidaceae</taxon>
        <taxon>Nocardioides</taxon>
    </lineage>
</organism>
<dbReference type="Proteomes" id="UP000618818">
    <property type="component" value="Unassembled WGS sequence"/>
</dbReference>
<sequence>MHPLLVLLAFGLAALVTYLLVLGLLTALSIPEPDRAREIEGEPAGRGEHARP</sequence>
<name>A0ABR8NH17_9ACTN</name>
<gene>
    <name evidence="1" type="ORF">IEZ26_16310</name>
</gene>